<keyword evidence="5" id="KW-1185">Reference proteome</keyword>
<feature type="compositionally biased region" description="Acidic residues" evidence="1">
    <location>
        <begin position="660"/>
        <end position="671"/>
    </location>
</feature>
<feature type="domain" description="Phage terminase large subunit GpA ATPase" evidence="2">
    <location>
        <begin position="48"/>
        <end position="306"/>
    </location>
</feature>
<reference evidence="4 5" key="1">
    <citation type="submission" date="2021-03" db="EMBL/GenBank/DDBJ databases">
        <authorList>
            <person name="Peeters C."/>
        </authorList>
    </citation>
    <scope>NUCLEOTIDE SEQUENCE [LARGE SCALE GENOMIC DNA]</scope>
    <source>
        <strain evidence="4 5">LMG 26411</strain>
    </source>
</reference>
<feature type="domain" description="Terminase large subunit GpA endonuclease" evidence="3">
    <location>
        <begin position="315"/>
        <end position="626"/>
    </location>
</feature>
<accession>A0ABM8T9H5</accession>
<evidence type="ECO:0000256" key="1">
    <source>
        <dbReference type="SAM" id="MobiDB-lite"/>
    </source>
</evidence>
<evidence type="ECO:0000259" key="3">
    <source>
        <dbReference type="Pfam" id="PF20454"/>
    </source>
</evidence>
<dbReference type="EMBL" id="CAJPVI010000001">
    <property type="protein sequence ID" value="CAG2129185.1"/>
    <property type="molecule type" value="Genomic_DNA"/>
</dbReference>
<gene>
    <name evidence="4" type="ORF">LMG26411_00133</name>
</gene>
<protein>
    <submittedName>
        <fullName evidence="4">Uncharacterized protein</fullName>
    </submittedName>
</protein>
<proteinExistence type="inferred from homology"/>
<organism evidence="4 5">
    <name type="scientific">Cupriavidus numazuensis</name>
    <dbReference type="NCBI Taxonomy" id="221992"/>
    <lineage>
        <taxon>Bacteria</taxon>
        <taxon>Pseudomonadati</taxon>
        <taxon>Pseudomonadota</taxon>
        <taxon>Betaproteobacteria</taxon>
        <taxon>Burkholderiales</taxon>
        <taxon>Burkholderiaceae</taxon>
        <taxon>Cupriavidus</taxon>
    </lineage>
</organism>
<dbReference type="Pfam" id="PF05876">
    <property type="entry name" value="GpA_ATPase"/>
    <property type="match status" value="1"/>
</dbReference>
<dbReference type="InterPro" id="IPR008866">
    <property type="entry name" value="Phage_lambda_GpA-like"/>
</dbReference>
<evidence type="ECO:0000313" key="4">
    <source>
        <dbReference type="EMBL" id="CAG2129185.1"/>
    </source>
</evidence>
<evidence type="ECO:0000313" key="5">
    <source>
        <dbReference type="Proteomes" id="UP000672657"/>
    </source>
</evidence>
<comment type="caution">
    <text evidence="4">The sequence shown here is derived from an EMBL/GenBank/DDBJ whole genome shotgun (WGS) entry which is preliminary data.</text>
</comment>
<dbReference type="InterPro" id="IPR046453">
    <property type="entry name" value="GpA_ATPase"/>
</dbReference>
<feature type="region of interest" description="Disordered" evidence="1">
    <location>
        <begin position="641"/>
        <end position="708"/>
    </location>
</feature>
<sequence>MPSTMKRMTTTAKRALRTAVSCWALPPRMNALEWARKYRYLSSIEADRAGKYDPEVTPYLCWPGNPLEALDDPSVIEVCCQKSAQVAWTSGVLGNVLGKWIDLDPSPILGLFPKEGAAKEYMAEKFEPMVTATARLRQAVDLRSRKSQQRMLFKRFRGGFLKLVGSNSPSSVKSSPIPRIFIEEPDDCNLNLRGQGDSIKLAKERTKTFRRSRVKIVIGGTPTVEGTSTIAAEMELSDKRVGMVPCHHCGEEHALSFDNLKCPEDPDASHPIFGNKVPEKAYYVCPHCGGIWNDAEKRRNVRGGRWMATAPFNGIAGYFINELYSPFPGSTMPTLMENWLTALHHLAMGDESKLVAFTNSSKGEAYSFKGDQAKPEQLADRAKDYQPRTVPAGGLVLVMGVDVQPDRLEVIIRAYGRGEESWLVLYERLYGQTGLISDDCWNQLDKLLFGKYRNERGFALGIGAASIDSSDGNTSDAVYKYVRSRQGRGVPHVMAIKGARSPDAEIFRKPGPVLETNKKNTKAARYGVSVFMVGVGRAKDLLIGERGRVSLEGKGPGRFHVYKSVIADYYEQLLAEVKAPVRQQNGHVIRVWQKKVGKRNEALDCEVYALHATRAAKVHLMQERDWSILESRLSQGGLFDEPEAVEAPPEPPATTAASAESEDAADDEPSGDDVVQVPPPAPIVDTDSPNLPPVRRRRYGTVSRGVEI</sequence>
<dbReference type="InterPro" id="IPR046454">
    <property type="entry name" value="GpA_endonuclease"/>
</dbReference>
<dbReference type="Proteomes" id="UP000672657">
    <property type="component" value="Unassembled WGS sequence"/>
</dbReference>
<dbReference type="HAMAP" id="MF_04144">
    <property type="entry name" value="TERL_LAMBDA"/>
    <property type="match status" value="1"/>
</dbReference>
<evidence type="ECO:0000259" key="2">
    <source>
        <dbReference type="Pfam" id="PF05876"/>
    </source>
</evidence>
<name>A0ABM8T9H5_9BURK</name>
<dbReference type="Pfam" id="PF20454">
    <property type="entry name" value="GpA_nuclease"/>
    <property type="match status" value="1"/>
</dbReference>